<dbReference type="InterPro" id="IPR004843">
    <property type="entry name" value="Calcineurin-like_PHP"/>
</dbReference>
<dbReference type="PANTHER" id="PTHR22953">
    <property type="entry name" value="ACID PHOSPHATASE RELATED"/>
    <property type="match status" value="1"/>
</dbReference>
<dbReference type="Proteomes" id="UP001301797">
    <property type="component" value="Chromosome"/>
</dbReference>
<reference evidence="3 4" key="1">
    <citation type="submission" date="2019-09" db="EMBL/GenBank/DDBJ databases">
        <title>The complete genome of Methanoplanus sp. FWC-SCC4.</title>
        <authorList>
            <person name="Chen S.-C."/>
            <person name="Zhou Y.-Z."/>
            <person name="Lai M.-C."/>
        </authorList>
    </citation>
    <scope>NUCLEOTIDE SEQUENCE [LARGE SCALE GENOMIC DNA]</scope>
    <source>
        <strain evidence="3 4">FWC-SCC4</strain>
    </source>
</reference>
<evidence type="ECO:0000313" key="3">
    <source>
        <dbReference type="EMBL" id="WOF16967.1"/>
    </source>
</evidence>
<evidence type="ECO:0000256" key="1">
    <source>
        <dbReference type="ARBA" id="ARBA00022729"/>
    </source>
</evidence>
<dbReference type="InterPro" id="IPR039331">
    <property type="entry name" value="PAPs-like"/>
</dbReference>
<organism evidence="3 4">
    <name type="scientific">Methanochimaera problematica</name>
    <dbReference type="NCBI Taxonomy" id="2609417"/>
    <lineage>
        <taxon>Archaea</taxon>
        <taxon>Methanobacteriati</taxon>
        <taxon>Methanobacteriota</taxon>
        <taxon>Stenosarchaea group</taxon>
        <taxon>Methanomicrobia</taxon>
        <taxon>Methanomicrobiales</taxon>
        <taxon>Methanomicrobiaceae</taxon>
        <taxon>Methanochimaera</taxon>
    </lineage>
</organism>
<dbReference type="InterPro" id="IPR029052">
    <property type="entry name" value="Metallo-depent_PP-like"/>
</dbReference>
<name>A0AA97FEB6_9EURY</name>
<dbReference type="Gene3D" id="2.60.40.380">
    <property type="entry name" value="Purple acid phosphatase-like, N-terminal"/>
    <property type="match status" value="1"/>
</dbReference>
<dbReference type="GO" id="GO:0003993">
    <property type="term" value="F:acid phosphatase activity"/>
    <property type="evidence" value="ECO:0007669"/>
    <property type="project" value="InterPro"/>
</dbReference>
<dbReference type="AlphaFoldDB" id="A0AA97FEB6"/>
<evidence type="ECO:0000313" key="4">
    <source>
        <dbReference type="Proteomes" id="UP001301797"/>
    </source>
</evidence>
<dbReference type="PANTHER" id="PTHR22953:SF153">
    <property type="entry name" value="PURPLE ACID PHOSPHATASE"/>
    <property type="match status" value="1"/>
</dbReference>
<dbReference type="InterPro" id="IPR008963">
    <property type="entry name" value="Purple_acid_Pase-like_N"/>
</dbReference>
<sequence length="436" mass="48837">MRLLNAMQTWECESFLQTNIILLISSLLLVSVVSSMPVSANSQISEVSGPYVTNTGQSSAFVNWISGEESSFKLFYDDELNYTKMAGYSKILEKPDYNPAACLYRAELSGLVPDTVYHYKITGEGFESGDCTFRTFPKSGGFSFVVIGDTHASGGTGDGNYIRSLLASEISGQEPLFVIFTGDMVSEGLDVSGWDEFFNEMSPVLRNSSVFTSPGNHEDNSTLYYDYFGYPEWYSFECGDSSFYSLDSNENACPLMDLQNDWIEESLPGNNNLKFVYFHHPPYSSDKRHPGGWKNIRDQWSGYFSRYSVDAVFSGHVHAYEHYFSDLTHYLITGTGGGNLYALSDEKPEGYLKSSPGVYGYLRIDVLDNGKTALCEFVPVILSEKTSEINQKPVNEYGDRFEINSCFENSLSRKMSDILGIFPGDIPQSPEKIRSY</sequence>
<dbReference type="Pfam" id="PF00149">
    <property type="entry name" value="Metallophos"/>
    <property type="match status" value="1"/>
</dbReference>
<protein>
    <submittedName>
        <fullName evidence="3">Metallophosphoesterase family protein</fullName>
    </submittedName>
</protein>
<gene>
    <name evidence="3" type="ORF">F1737_09850</name>
</gene>
<feature type="domain" description="Calcineurin-like phosphoesterase" evidence="2">
    <location>
        <begin position="143"/>
        <end position="320"/>
    </location>
</feature>
<accession>A0AA97FEB6</accession>
<dbReference type="SUPFAM" id="SSF56300">
    <property type="entry name" value="Metallo-dependent phosphatases"/>
    <property type="match status" value="1"/>
</dbReference>
<evidence type="ECO:0000259" key="2">
    <source>
        <dbReference type="Pfam" id="PF00149"/>
    </source>
</evidence>
<dbReference type="Gene3D" id="3.60.21.10">
    <property type="match status" value="1"/>
</dbReference>
<dbReference type="SUPFAM" id="SSF49363">
    <property type="entry name" value="Purple acid phosphatase, N-terminal domain"/>
    <property type="match status" value="1"/>
</dbReference>
<keyword evidence="4" id="KW-1185">Reference proteome</keyword>
<keyword evidence="1" id="KW-0732">Signal</keyword>
<dbReference type="EMBL" id="CP043875">
    <property type="protein sequence ID" value="WOF16967.1"/>
    <property type="molecule type" value="Genomic_DNA"/>
</dbReference>
<proteinExistence type="predicted"/>
<dbReference type="GO" id="GO:0046872">
    <property type="term" value="F:metal ion binding"/>
    <property type="evidence" value="ECO:0007669"/>
    <property type="project" value="InterPro"/>
</dbReference>
<dbReference type="KEGG" id="mefw:F1737_09850"/>